<protein>
    <recommendedName>
        <fullName evidence="6">HSF-type DNA-binding domain-containing protein</fullName>
    </recommendedName>
</protein>
<evidence type="ECO:0000256" key="1">
    <source>
        <dbReference type="ARBA" id="ARBA00004123"/>
    </source>
</evidence>
<reference evidence="7 8" key="1">
    <citation type="submission" date="2024-10" db="EMBL/GenBank/DDBJ databases">
        <title>Updated reference genomes for cyclostephanoid diatoms.</title>
        <authorList>
            <person name="Roberts W.R."/>
            <person name="Alverson A.J."/>
        </authorList>
    </citation>
    <scope>NUCLEOTIDE SEQUENCE [LARGE SCALE GENOMIC DNA]</scope>
    <source>
        <strain evidence="7 8">AJA010-31</strain>
    </source>
</reference>
<dbReference type="SMART" id="SM00415">
    <property type="entry name" value="HSF"/>
    <property type="match status" value="1"/>
</dbReference>
<evidence type="ECO:0000256" key="5">
    <source>
        <dbReference type="SAM" id="MobiDB-lite"/>
    </source>
</evidence>
<accession>A0ABD3QQC3</accession>
<feature type="compositionally biased region" description="Basic and acidic residues" evidence="5">
    <location>
        <begin position="364"/>
        <end position="375"/>
    </location>
</feature>
<dbReference type="Pfam" id="PF00447">
    <property type="entry name" value="HSF_DNA-bind"/>
    <property type="match status" value="1"/>
</dbReference>
<dbReference type="Gene3D" id="1.10.10.10">
    <property type="entry name" value="Winged helix-like DNA-binding domain superfamily/Winged helix DNA-binding domain"/>
    <property type="match status" value="1"/>
</dbReference>
<evidence type="ECO:0000313" key="7">
    <source>
        <dbReference type="EMBL" id="KAL3802600.1"/>
    </source>
</evidence>
<evidence type="ECO:0000313" key="8">
    <source>
        <dbReference type="Proteomes" id="UP001530400"/>
    </source>
</evidence>
<dbReference type="Proteomes" id="UP001530400">
    <property type="component" value="Unassembled WGS sequence"/>
</dbReference>
<comment type="similarity">
    <text evidence="4">Belongs to the HSF family.</text>
</comment>
<keyword evidence="2" id="KW-0238">DNA-binding</keyword>
<keyword evidence="8" id="KW-1185">Reference proteome</keyword>
<feature type="region of interest" description="Disordered" evidence="5">
    <location>
        <begin position="1"/>
        <end position="88"/>
    </location>
</feature>
<evidence type="ECO:0000256" key="3">
    <source>
        <dbReference type="ARBA" id="ARBA00023242"/>
    </source>
</evidence>
<dbReference type="PRINTS" id="PR00056">
    <property type="entry name" value="HSFDOMAIN"/>
</dbReference>
<dbReference type="PANTHER" id="PTHR10015:SF206">
    <property type="entry name" value="HSF-TYPE DNA-BINDING DOMAIN-CONTAINING PROTEIN"/>
    <property type="match status" value="1"/>
</dbReference>
<name>A0ABD3QQC3_9STRA</name>
<feature type="region of interest" description="Disordered" evidence="5">
    <location>
        <begin position="305"/>
        <end position="375"/>
    </location>
</feature>
<comment type="caution">
    <text evidence="7">The sequence shown here is derived from an EMBL/GenBank/DDBJ whole genome shotgun (WGS) entry which is preliminary data.</text>
</comment>
<dbReference type="FunFam" id="1.10.10.10:FF:000479">
    <property type="entry name" value="Predicted protein"/>
    <property type="match status" value="1"/>
</dbReference>
<proteinExistence type="inferred from homology"/>
<dbReference type="SUPFAM" id="SSF46785">
    <property type="entry name" value="Winged helix' DNA-binding domain"/>
    <property type="match status" value="1"/>
</dbReference>
<organism evidence="7 8">
    <name type="scientific">Cyclotella atomus</name>
    <dbReference type="NCBI Taxonomy" id="382360"/>
    <lineage>
        <taxon>Eukaryota</taxon>
        <taxon>Sar</taxon>
        <taxon>Stramenopiles</taxon>
        <taxon>Ochrophyta</taxon>
        <taxon>Bacillariophyta</taxon>
        <taxon>Coscinodiscophyceae</taxon>
        <taxon>Thalassiosirophycidae</taxon>
        <taxon>Stephanodiscales</taxon>
        <taxon>Stephanodiscaceae</taxon>
        <taxon>Cyclotella</taxon>
    </lineage>
</organism>
<sequence length="375" mass="42254">MSSLSFSIPSPPPDDEFHWEDEDGLTDPWLDSGTVESSIDQANQPFRAEPDVLPFDEPQAAAASRIGQESASQGYHVRQTAPSRRTDHSYVDYSKHTVDSQLYPVTKKWLASFPAKLHALISDPRSSEAIQWQPHGRAWKVLDKEKLMNEVIPRYFVQTKYDSFTRQCSGWGFKRLHRLGPDYYCYYHECFLQGRPDLTRLMKRVEPCQGRVLPNADSEPNFNNMDTKRSVRSTIMTYPKPSPPINLRTYTHPAAQLIDRPKSISMNTVHGSVPCQHQCPQQLAQPLPPVELQPPVPLNGGIGPHEGAASAFSPYGKAVPRRGQQKRTHDGTRICNNGISVDRHNDNAHHSSKNKAAKTEQTSCDDHDKIGHGHH</sequence>
<dbReference type="GO" id="GO:0003677">
    <property type="term" value="F:DNA binding"/>
    <property type="evidence" value="ECO:0007669"/>
    <property type="project" value="UniProtKB-KW"/>
</dbReference>
<evidence type="ECO:0000259" key="6">
    <source>
        <dbReference type="SMART" id="SM00415"/>
    </source>
</evidence>
<keyword evidence="3" id="KW-0539">Nucleus</keyword>
<dbReference type="InterPro" id="IPR000232">
    <property type="entry name" value="HSF_DNA-bd"/>
</dbReference>
<dbReference type="AlphaFoldDB" id="A0ABD3QQC3"/>
<comment type="subcellular location">
    <subcellularLocation>
        <location evidence="1">Nucleus</location>
    </subcellularLocation>
</comment>
<evidence type="ECO:0000256" key="4">
    <source>
        <dbReference type="RuleBase" id="RU004020"/>
    </source>
</evidence>
<dbReference type="EMBL" id="JALLPJ020000090">
    <property type="protein sequence ID" value="KAL3802600.1"/>
    <property type="molecule type" value="Genomic_DNA"/>
</dbReference>
<dbReference type="InterPro" id="IPR036390">
    <property type="entry name" value="WH_DNA-bd_sf"/>
</dbReference>
<feature type="compositionally biased region" description="Polar residues" evidence="5">
    <location>
        <begin position="34"/>
        <end position="44"/>
    </location>
</feature>
<gene>
    <name evidence="7" type="ORF">ACHAWO_003628</name>
</gene>
<feature type="compositionally biased region" description="Acidic residues" evidence="5">
    <location>
        <begin position="13"/>
        <end position="25"/>
    </location>
</feature>
<evidence type="ECO:0000256" key="2">
    <source>
        <dbReference type="ARBA" id="ARBA00023125"/>
    </source>
</evidence>
<dbReference type="GO" id="GO:0005634">
    <property type="term" value="C:nucleus"/>
    <property type="evidence" value="ECO:0007669"/>
    <property type="project" value="UniProtKB-SubCell"/>
</dbReference>
<dbReference type="PANTHER" id="PTHR10015">
    <property type="entry name" value="HEAT SHOCK TRANSCRIPTION FACTOR"/>
    <property type="match status" value="1"/>
</dbReference>
<dbReference type="InterPro" id="IPR036388">
    <property type="entry name" value="WH-like_DNA-bd_sf"/>
</dbReference>
<feature type="domain" description="HSF-type DNA-binding" evidence="6">
    <location>
        <begin position="109"/>
        <end position="205"/>
    </location>
</feature>